<feature type="transmembrane region" description="Helical" evidence="1">
    <location>
        <begin position="185"/>
        <end position="206"/>
    </location>
</feature>
<dbReference type="EMBL" id="PPTA01000011">
    <property type="protein sequence ID" value="TFB00429.1"/>
    <property type="molecule type" value="Genomic_DNA"/>
</dbReference>
<gene>
    <name evidence="2" type="ORF">CCMA1212_007566</name>
</gene>
<keyword evidence="1" id="KW-0472">Membrane</keyword>
<organism evidence="2 3">
    <name type="scientific">Trichoderma ghanense</name>
    <dbReference type="NCBI Taxonomy" id="65468"/>
    <lineage>
        <taxon>Eukaryota</taxon>
        <taxon>Fungi</taxon>
        <taxon>Dikarya</taxon>
        <taxon>Ascomycota</taxon>
        <taxon>Pezizomycotina</taxon>
        <taxon>Sordariomycetes</taxon>
        <taxon>Hypocreomycetidae</taxon>
        <taxon>Hypocreales</taxon>
        <taxon>Hypocreaceae</taxon>
        <taxon>Trichoderma</taxon>
    </lineage>
</organism>
<evidence type="ECO:0000313" key="2">
    <source>
        <dbReference type="EMBL" id="TFB00429.1"/>
    </source>
</evidence>
<name>A0ABY2GWV5_9HYPO</name>
<feature type="transmembrane region" description="Helical" evidence="1">
    <location>
        <begin position="155"/>
        <end position="173"/>
    </location>
</feature>
<proteinExistence type="predicted"/>
<comment type="caution">
    <text evidence="2">The sequence shown here is derived from an EMBL/GenBank/DDBJ whole genome shotgun (WGS) entry which is preliminary data.</text>
</comment>
<sequence>MKSYAIENLTQFFSYSRTSLCCGIIIICCRWIVHDSHVRRDYQQAIGDAVDDILEQIRTGRMPPEMAAQKAHQMRNRLFYSMRHRTSPIGLIVAHAIHATARPYEYFLEKNTLLMFGKPSKELSQRQAEEVVMKTINSARRPSNAVTGISHRASLFCKGIIISIATASFYSALISEHRLVDIARLIALGSCSAAVGNLGMVSFFIYMSWRSARGRETEIYNTFF</sequence>
<dbReference type="RefSeq" id="XP_073556630.1">
    <property type="nucleotide sequence ID" value="XM_073704733.1"/>
</dbReference>
<keyword evidence="1" id="KW-0812">Transmembrane</keyword>
<evidence type="ECO:0000256" key="1">
    <source>
        <dbReference type="SAM" id="Phobius"/>
    </source>
</evidence>
<feature type="transmembrane region" description="Helical" evidence="1">
    <location>
        <begin position="12"/>
        <end position="33"/>
    </location>
</feature>
<evidence type="ECO:0000313" key="3">
    <source>
        <dbReference type="Proteomes" id="UP001642720"/>
    </source>
</evidence>
<dbReference type="GeneID" id="300579183"/>
<keyword evidence="3" id="KW-1185">Reference proteome</keyword>
<accession>A0ABY2GWV5</accession>
<keyword evidence="1" id="KW-1133">Transmembrane helix</keyword>
<reference evidence="2 3" key="1">
    <citation type="submission" date="2018-01" db="EMBL/GenBank/DDBJ databases">
        <title>Genome characterization of the sugarcane-associated fungus Trichoderma ghanense CCMA-1212 and their application in lignocelulose bioconversion.</title>
        <authorList>
            <person name="Steindorff A.S."/>
            <person name="Mendes T.D."/>
            <person name="Vilela E.S.D."/>
            <person name="Rodrigues D.S."/>
            <person name="Formighieri E.F."/>
            <person name="Melo I.S."/>
            <person name="Favaro L.C.L."/>
        </authorList>
    </citation>
    <scope>NUCLEOTIDE SEQUENCE [LARGE SCALE GENOMIC DNA]</scope>
    <source>
        <strain evidence="2 3">CCMA-1212</strain>
    </source>
</reference>
<dbReference type="Proteomes" id="UP001642720">
    <property type="component" value="Unassembled WGS sequence"/>
</dbReference>
<protein>
    <submittedName>
        <fullName evidence="2">Uncharacterized protein</fullName>
    </submittedName>
</protein>